<keyword evidence="1" id="KW-0479">Metal-binding</keyword>
<reference evidence="5" key="1">
    <citation type="submission" date="2022-08" db="EMBL/GenBank/DDBJ databases">
        <title>Novel sulfate-reducing endosymbionts in the free-living metamonad Anaeramoeba.</title>
        <authorList>
            <person name="Jerlstrom-Hultqvist J."/>
            <person name="Cepicka I."/>
            <person name="Gallot-Lavallee L."/>
            <person name="Salas-Leiva D."/>
            <person name="Curtis B.A."/>
            <person name="Zahonova K."/>
            <person name="Pipaliya S."/>
            <person name="Dacks J."/>
            <person name="Roger A.J."/>
        </authorList>
    </citation>
    <scope>NUCLEOTIDE SEQUENCE</scope>
    <source>
        <strain evidence="5">Schooner1</strain>
    </source>
</reference>
<evidence type="ECO:0000256" key="2">
    <source>
        <dbReference type="ARBA" id="ARBA00022837"/>
    </source>
</evidence>
<feature type="compositionally biased region" description="Basic and acidic residues" evidence="3">
    <location>
        <begin position="47"/>
        <end position="66"/>
    </location>
</feature>
<dbReference type="PROSITE" id="PS50004">
    <property type="entry name" value="C2"/>
    <property type="match status" value="1"/>
</dbReference>
<protein>
    <submittedName>
        <fullName evidence="5">C2 domain-containing protein</fullName>
    </submittedName>
</protein>
<evidence type="ECO:0000256" key="1">
    <source>
        <dbReference type="ARBA" id="ARBA00022723"/>
    </source>
</evidence>
<dbReference type="Gene3D" id="2.60.40.150">
    <property type="entry name" value="C2 domain"/>
    <property type="match status" value="1"/>
</dbReference>
<comment type="caution">
    <text evidence="5">The sequence shown here is derived from an EMBL/GenBank/DDBJ whole genome shotgun (WGS) entry which is preliminary data.</text>
</comment>
<feature type="region of interest" description="Disordered" evidence="3">
    <location>
        <begin position="1"/>
        <end position="95"/>
    </location>
</feature>
<dbReference type="SMART" id="SM00239">
    <property type="entry name" value="C2"/>
    <property type="match status" value="1"/>
</dbReference>
<organism evidence="5 6">
    <name type="scientific">Anaeramoeba flamelloides</name>
    <dbReference type="NCBI Taxonomy" id="1746091"/>
    <lineage>
        <taxon>Eukaryota</taxon>
        <taxon>Metamonada</taxon>
        <taxon>Anaeramoebidae</taxon>
        <taxon>Anaeramoeba</taxon>
    </lineage>
</organism>
<sequence>MSQKSEKKKEKKTSEKKKTSDNKKTSNKKKSPNKKKTSEKKKKTDKKKSTEKNKTTEKKKTTDKKKTTEKKKPSKKKNKSEESQEINTDLIDDEPIHSSRVSGKIMIRILRASHLPGVDKNGTSDPYVVIRLTKQCKTQFESETIYKATTPIIKNQINPEWEPEYYTFDLKRPMGDIVLTIYDYNRVKKHVVIGEAKLSLEDHPKFFEECKLLKTLDLENLAKPNISFLTKLKKKDKTQNGGEKKPTITFKLKFIPSVEQSSKIGNDIELLQSGILHYQLFKGEFLEQLYETMKRWLTQTAGHGVRVVKIMDGKNSDGLNYLAVCEKEILNRIDQPTGTPSTKGRGIVNQTRKKRLQKQPKLIAILKYVLLCYRQRKLKQGV</sequence>
<dbReference type="SUPFAM" id="SSF49562">
    <property type="entry name" value="C2 domain (Calcium/lipid-binding domain, CaLB)"/>
    <property type="match status" value="1"/>
</dbReference>
<feature type="compositionally biased region" description="Basic and acidic residues" evidence="3">
    <location>
        <begin position="1"/>
        <end position="24"/>
    </location>
</feature>
<feature type="compositionally biased region" description="Basic residues" evidence="3">
    <location>
        <begin position="67"/>
        <end position="78"/>
    </location>
</feature>
<keyword evidence="2" id="KW-0106">Calcium</keyword>
<dbReference type="InterPro" id="IPR000008">
    <property type="entry name" value="C2_dom"/>
</dbReference>
<evidence type="ECO:0000256" key="3">
    <source>
        <dbReference type="SAM" id="MobiDB-lite"/>
    </source>
</evidence>
<dbReference type="PANTHER" id="PTHR45911">
    <property type="entry name" value="C2 DOMAIN-CONTAINING PROTEIN"/>
    <property type="match status" value="1"/>
</dbReference>
<evidence type="ECO:0000313" key="6">
    <source>
        <dbReference type="Proteomes" id="UP001150062"/>
    </source>
</evidence>
<evidence type="ECO:0000259" key="4">
    <source>
        <dbReference type="PROSITE" id="PS50004"/>
    </source>
</evidence>
<dbReference type="CDD" id="cd00030">
    <property type="entry name" value="C2"/>
    <property type="match status" value="1"/>
</dbReference>
<dbReference type="EMBL" id="JAOAOG010000332">
    <property type="protein sequence ID" value="KAJ6227817.1"/>
    <property type="molecule type" value="Genomic_DNA"/>
</dbReference>
<evidence type="ECO:0000313" key="5">
    <source>
        <dbReference type="EMBL" id="KAJ6227817.1"/>
    </source>
</evidence>
<keyword evidence="6" id="KW-1185">Reference proteome</keyword>
<gene>
    <name evidence="5" type="ORF">M0813_09477</name>
</gene>
<accession>A0ABQ8X582</accession>
<dbReference type="Proteomes" id="UP001150062">
    <property type="component" value="Unassembled WGS sequence"/>
</dbReference>
<proteinExistence type="predicted"/>
<feature type="compositionally biased region" description="Basic residues" evidence="3">
    <location>
        <begin position="25"/>
        <end position="46"/>
    </location>
</feature>
<feature type="domain" description="C2" evidence="4">
    <location>
        <begin position="82"/>
        <end position="214"/>
    </location>
</feature>
<name>A0ABQ8X582_9EUKA</name>
<dbReference type="InterPro" id="IPR035892">
    <property type="entry name" value="C2_domain_sf"/>
</dbReference>
<dbReference type="Pfam" id="PF00168">
    <property type="entry name" value="C2"/>
    <property type="match status" value="1"/>
</dbReference>